<dbReference type="InterPro" id="IPR035919">
    <property type="entry name" value="EAL_sf"/>
</dbReference>
<feature type="transmembrane region" description="Helical" evidence="1">
    <location>
        <begin position="259"/>
        <end position="278"/>
    </location>
</feature>
<feature type="transmembrane region" description="Helical" evidence="1">
    <location>
        <begin position="284"/>
        <end position="302"/>
    </location>
</feature>
<evidence type="ECO:0000259" key="3">
    <source>
        <dbReference type="PROSITE" id="PS50887"/>
    </source>
</evidence>
<dbReference type="PANTHER" id="PTHR44757">
    <property type="entry name" value="DIGUANYLATE CYCLASE DGCP"/>
    <property type="match status" value="1"/>
</dbReference>
<keyword evidence="1" id="KW-0472">Membrane</keyword>
<dbReference type="SMART" id="SM00052">
    <property type="entry name" value="EAL"/>
    <property type="match status" value="1"/>
</dbReference>
<reference evidence="4 5" key="1">
    <citation type="submission" date="2020-04" db="EMBL/GenBank/DDBJ databases">
        <title>Gordonia sp. nov. TBRC 11910.</title>
        <authorList>
            <person name="Suriyachadkun C."/>
        </authorList>
    </citation>
    <scope>NUCLEOTIDE SEQUENCE [LARGE SCALE GENOMIC DNA]</scope>
    <source>
        <strain evidence="4 5">TBRC 11910</strain>
    </source>
</reference>
<evidence type="ECO:0000313" key="4">
    <source>
        <dbReference type="EMBL" id="NMO00627.1"/>
    </source>
</evidence>
<dbReference type="SUPFAM" id="SSF55073">
    <property type="entry name" value="Nucleotide cyclase"/>
    <property type="match status" value="1"/>
</dbReference>
<feature type="transmembrane region" description="Helical" evidence="1">
    <location>
        <begin position="71"/>
        <end position="95"/>
    </location>
</feature>
<organism evidence="4 5">
    <name type="scientific">Gordonia asplenii</name>
    <dbReference type="NCBI Taxonomy" id="2725283"/>
    <lineage>
        <taxon>Bacteria</taxon>
        <taxon>Bacillati</taxon>
        <taxon>Actinomycetota</taxon>
        <taxon>Actinomycetes</taxon>
        <taxon>Mycobacteriales</taxon>
        <taxon>Gordoniaceae</taxon>
        <taxon>Gordonia</taxon>
    </lineage>
</organism>
<accession>A0A848KRQ6</accession>
<keyword evidence="1" id="KW-1133">Transmembrane helix</keyword>
<dbReference type="InterPro" id="IPR029787">
    <property type="entry name" value="Nucleotide_cyclase"/>
</dbReference>
<sequence>MADGARRTFVTWWHVWCLALIIGYAVRTIPGVGPDHAVAWLDGGWQIAISLSCALLCYLRARAARTLRIWIWAVGALCAESAAKIYFFCFASFGFRSGVSPVDILIFVMFAQLIVAFALFGIHQRRHMDNSADLDGLLVGCGLITVLSALGGPWIDRVLTNDDTVNAVMIGYVAVQAAVFVEVSIIMAMRRWRFSPECSLMVLGLACGVVWMLLAAVVSGAHSGDPLDDILELRTLLIALLPGWSQVRAQPTDARRLVIGMPLLTSAVAVAVLTIGAFHPITGFAIWSAAITVLVALARLAISYSQIDAAAQLRILAETDELTGLPNRRGFYAQGAELAARSGTALLLIDLDKFKVVNDTMGHASGDDLLRVIGRRLDDLAGPQLLARLGGDEFAVVLPASAVPECTRQILDEIERPAVLDGVPVRIGASIGVAYNPDHGSDIPQLLRVADEALYRAKDRGGVVAYAAPDSLSPPSGPIAPVAGPREAVEADALTVTYRPVVAVGDHRVVSAQALVHWKHPTRGALCLSDLLPLVGTDPLIDALTTSALRTVLSTAADLHRRATPLPISMDISSSAGGSRATGRIRAMRFLRGLPPDRSPVHDDLDAALTARLLRELRELGGCIDIDDIGPDFSALARLERLPVTAVQIDRALLGDADDPDHVGPAESIIDAAHHLGLTVIVDGVESHAIVDTLAAIGCDMIAGPLIAEPMTADELFEWVARNVDRPAPVQPT</sequence>
<feature type="domain" description="EAL" evidence="2">
    <location>
        <begin position="478"/>
        <end position="724"/>
    </location>
</feature>
<dbReference type="PANTHER" id="PTHR44757:SF2">
    <property type="entry name" value="BIOFILM ARCHITECTURE MAINTENANCE PROTEIN MBAA"/>
    <property type="match status" value="1"/>
</dbReference>
<dbReference type="SUPFAM" id="SSF141868">
    <property type="entry name" value="EAL domain-like"/>
    <property type="match status" value="1"/>
</dbReference>
<dbReference type="PROSITE" id="PS50887">
    <property type="entry name" value="GGDEF"/>
    <property type="match status" value="1"/>
</dbReference>
<feature type="domain" description="GGDEF" evidence="3">
    <location>
        <begin position="342"/>
        <end position="471"/>
    </location>
</feature>
<dbReference type="CDD" id="cd01949">
    <property type="entry name" value="GGDEF"/>
    <property type="match status" value="1"/>
</dbReference>
<dbReference type="NCBIfam" id="TIGR00254">
    <property type="entry name" value="GGDEF"/>
    <property type="match status" value="1"/>
</dbReference>
<dbReference type="Gene3D" id="3.30.70.270">
    <property type="match status" value="1"/>
</dbReference>
<feature type="transmembrane region" description="Helical" evidence="1">
    <location>
        <begin position="200"/>
        <end position="218"/>
    </location>
</feature>
<keyword evidence="1" id="KW-0812">Transmembrane</keyword>
<gene>
    <name evidence="4" type="ORF">HH308_05280</name>
</gene>
<evidence type="ECO:0000259" key="2">
    <source>
        <dbReference type="PROSITE" id="PS50883"/>
    </source>
</evidence>
<proteinExistence type="predicted"/>
<dbReference type="Gene3D" id="3.20.20.450">
    <property type="entry name" value="EAL domain"/>
    <property type="match status" value="1"/>
</dbReference>
<feature type="transmembrane region" description="Helical" evidence="1">
    <location>
        <begin position="167"/>
        <end position="188"/>
    </location>
</feature>
<dbReference type="InterPro" id="IPR043128">
    <property type="entry name" value="Rev_trsase/Diguanyl_cyclase"/>
</dbReference>
<dbReference type="InterPro" id="IPR052155">
    <property type="entry name" value="Biofilm_reg_signaling"/>
</dbReference>
<dbReference type="Pfam" id="PF00563">
    <property type="entry name" value="EAL"/>
    <property type="match status" value="1"/>
</dbReference>
<dbReference type="Pfam" id="PF00990">
    <property type="entry name" value="GGDEF"/>
    <property type="match status" value="1"/>
</dbReference>
<dbReference type="InterPro" id="IPR001633">
    <property type="entry name" value="EAL_dom"/>
</dbReference>
<comment type="caution">
    <text evidence="4">The sequence shown here is derived from an EMBL/GenBank/DDBJ whole genome shotgun (WGS) entry which is preliminary data.</text>
</comment>
<feature type="transmembrane region" description="Helical" evidence="1">
    <location>
        <begin position="38"/>
        <end position="59"/>
    </location>
</feature>
<dbReference type="InterPro" id="IPR000160">
    <property type="entry name" value="GGDEF_dom"/>
</dbReference>
<dbReference type="CDD" id="cd01948">
    <property type="entry name" value="EAL"/>
    <property type="match status" value="1"/>
</dbReference>
<evidence type="ECO:0000313" key="5">
    <source>
        <dbReference type="Proteomes" id="UP000550729"/>
    </source>
</evidence>
<dbReference type="PROSITE" id="PS50883">
    <property type="entry name" value="EAL"/>
    <property type="match status" value="1"/>
</dbReference>
<name>A0A848KRQ6_9ACTN</name>
<dbReference type="Proteomes" id="UP000550729">
    <property type="component" value="Unassembled WGS sequence"/>
</dbReference>
<dbReference type="SMART" id="SM00267">
    <property type="entry name" value="GGDEF"/>
    <property type="match status" value="1"/>
</dbReference>
<evidence type="ECO:0000256" key="1">
    <source>
        <dbReference type="SAM" id="Phobius"/>
    </source>
</evidence>
<feature type="transmembrane region" description="Helical" evidence="1">
    <location>
        <begin position="101"/>
        <end position="122"/>
    </location>
</feature>
<protein>
    <submittedName>
        <fullName evidence="4">EAL domain-containing protein</fullName>
    </submittedName>
</protein>
<dbReference type="RefSeq" id="WP_170193136.1">
    <property type="nucleotide sequence ID" value="NZ_JABBNB010000004.1"/>
</dbReference>
<dbReference type="EMBL" id="JABBNB010000004">
    <property type="protein sequence ID" value="NMO00627.1"/>
    <property type="molecule type" value="Genomic_DNA"/>
</dbReference>
<feature type="transmembrane region" description="Helical" evidence="1">
    <location>
        <begin position="9"/>
        <end position="26"/>
    </location>
</feature>
<feature type="transmembrane region" description="Helical" evidence="1">
    <location>
        <begin position="134"/>
        <end position="155"/>
    </location>
</feature>
<dbReference type="AlphaFoldDB" id="A0A848KRQ6"/>
<keyword evidence="5" id="KW-1185">Reference proteome</keyword>